<dbReference type="InterPro" id="IPR036397">
    <property type="entry name" value="RNaseH_sf"/>
</dbReference>
<keyword evidence="1" id="KW-0963">Cytoplasm</keyword>
<evidence type="ECO:0000256" key="3">
    <source>
        <dbReference type="ARBA" id="ARBA00022722"/>
    </source>
</evidence>
<dbReference type="PANTHER" id="PTHR47649:SF1">
    <property type="entry name" value="RIBONUCLEASE D"/>
    <property type="match status" value="1"/>
</dbReference>
<dbReference type="SUPFAM" id="SSF47819">
    <property type="entry name" value="HRDC-like"/>
    <property type="match status" value="2"/>
</dbReference>
<dbReference type="SMART" id="SM00341">
    <property type="entry name" value="HRDC"/>
    <property type="match status" value="1"/>
</dbReference>
<dbReference type="GO" id="GO:0000166">
    <property type="term" value="F:nucleotide binding"/>
    <property type="evidence" value="ECO:0007669"/>
    <property type="project" value="InterPro"/>
</dbReference>
<dbReference type="AlphaFoldDB" id="A0A3B0ZJV9"/>
<dbReference type="PROSITE" id="PS50967">
    <property type="entry name" value="HRDC"/>
    <property type="match status" value="1"/>
</dbReference>
<protein>
    <submittedName>
        <fullName evidence="7">Ribonuclease D</fullName>
        <ecNumber evidence="7">3.1.26.3</ecNumber>
    </submittedName>
</protein>
<dbReference type="Gene3D" id="1.10.150.80">
    <property type="entry name" value="HRDC domain"/>
    <property type="match status" value="2"/>
</dbReference>
<dbReference type="InterPro" id="IPR002121">
    <property type="entry name" value="HRDC_dom"/>
</dbReference>
<dbReference type="SMART" id="SM00474">
    <property type="entry name" value="35EXOc"/>
    <property type="match status" value="1"/>
</dbReference>
<proteinExistence type="inferred from homology"/>
<evidence type="ECO:0000256" key="4">
    <source>
        <dbReference type="ARBA" id="ARBA00022801"/>
    </source>
</evidence>
<keyword evidence="3" id="KW-0540">Nuclease</keyword>
<dbReference type="InterPro" id="IPR051086">
    <property type="entry name" value="RNase_D-like"/>
</dbReference>
<dbReference type="GO" id="GO:0004525">
    <property type="term" value="F:ribonuclease III activity"/>
    <property type="evidence" value="ECO:0007669"/>
    <property type="project" value="UniProtKB-EC"/>
</dbReference>
<dbReference type="GO" id="GO:0008408">
    <property type="term" value="F:3'-5' exonuclease activity"/>
    <property type="evidence" value="ECO:0007669"/>
    <property type="project" value="InterPro"/>
</dbReference>
<evidence type="ECO:0000256" key="1">
    <source>
        <dbReference type="ARBA" id="ARBA00022490"/>
    </source>
</evidence>
<evidence type="ECO:0000313" key="7">
    <source>
        <dbReference type="EMBL" id="VAW93735.1"/>
    </source>
</evidence>
<dbReference type="GO" id="GO:0003676">
    <property type="term" value="F:nucleic acid binding"/>
    <property type="evidence" value="ECO:0007669"/>
    <property type="project" value="InterPro"/>
</dbReference>
<dbReference type="InterPro" id="IPR010997">
    <property type="entry name" value="HRDC-like_sf"/>
</dbReference>
<dbReference type="EMBL" id="UOFT01000034">
    <property type="protein sequence ID" value="VAW93735.1"/>
    <property type="molecule type" value="Genomic_DNA"/>
</dbReference>
<keyword evidence="2" id="KW-0819">tRNA processing</keyword>
<reference evidence="7" key="1">
    <citation type="submission" date="2018-06" db="EMBL/GenBank/DDBJ databases">
        <authorList>
            <person name="Zhirakovskaya E."/>
        </authorList>
    </citation>
    <scope>NUCLEOTIDE SEQUENCE</scope>
</reference>
<dbReference type="Pfam" id="PF01612">
    <property type="entry name" value="DNA_pol_A_exo1"/>
    <property type="match status" value="1"/>
</dbReference>
<dbReference type="Pfam" id="PF00570">
    <property type="entry name" value="HRDC"/>
    <property type="match status" value="1"/>
</dbReference>
<dbReference type="SUPFAM" id="SSF53098">
    <property type="entry name" value="Ribonuclease H-like"/>
    <property type="match status" value="1"/>
</dbReference>
<accession>A0A3B0ZJV9</accession>
<name>A0A3B0ZJV9_9ZZZZ</name>
<gene>
    <name evidence="7" type="ORF">MNBD_GAMMA23-700</name>
</gene>
<feature type="domain" description="HRDC" evidence="6">
    <location>
        <begin position="220"/>
        <end position="300"/>
    </location>
</feature>
<dbReference type="PANTHER" id="PTHR47649">
    <property type="entry name" value="RIBONUCLEASE D"/>
    <property type="match status" value="1"/>
</dbReference>
<evidence type="ECO:0000256" key="5">
    <source>
        <dbReference type="ARBA" id="ARBA00022839"/>
    </source>
</evidence>
<organism evidence="7">
    <name type="scientific">hydrothermal vent metagenome</name>
    <dbReference type="NCBI Taxonomy" id="652676"/>
    <lineage>
        <taxon>unclassified sequences</taxon>
        <taxon>metagenomes</taxon>
        <taxon>ecological metagenomes</taxon>
    </lineage>
</organism>
<dbReference type="InterPro" id="IPR012337">
    <property type="entry name" value="RNaseH-like_sf"/>
</dbReference>
<keyword evidence="4 7" id="KW-0378">Hydrolase</keyword>
<dbReference type="CDD" id="cd06142">
    <property type="entry name" value="RNaseD_exo"/>
    <property type="match status" value="1"/>
</dbReference>
<dbReference type="GO" id="GO:0008033">
    <property type="term" value="P:tRNA processing"/>
    <property type="evidence" value="ECO:0007669"/>
    <property type="project" value="UniProtKB-KW"/>
</dbReference>
<sequence length="392" mass="44571">MPTTYQTASNHSFSYIDNNDDLQTYCDSIKESSTLFIDTEFIREKTYAPILCLIQIASEETLACIDPLAITNIEPFLELIYNDSITKVFHAARQDLEIFYNLRHTAPKPVFDTQIAASLLGHADQIGYGNLVNAIVKVSLDKKYARTDWTQRPLSKAQLEYAINDVIYLRDIYSIICQQLTDNNRRQWLNDDFELLTADSTFQISPEKMWRKVKGHNKLGGLQRAILQDLAAWREQRAIQSDKPRKWILSDDILLSLAQHQPDSTAKLEKIRGLTDGIIRKSGAALMNIIKESLQRPQETWPTLPKFAKTTLQQDALIDCMMAIVRLCAAKEKISSSMLCSRKDLEKWLGNDDSIALLSGWRKKLAGTQVADFLNGDITLSSDTNKLKLTHK</sequence>
<dbReference type="HAMAP" id="MF_01899">
    <property type="entry name" value="RNase_D"/>
    <property type="match status" value="1"/>
</dbReference>
<dbReference type="InterPro" id="IPR044876">
    <property type="entry name" value="HRDC_dom_sf"/>
</dbReference>
<dbReference type="Gene3D" id="3.30.420.10">
    <property type="entry name" value="Ribonuclease H-like superfamily/Ribonuclease H"/>
    <property type="match status" value="1"/>
</dbReference>
<evidence type="ECO:0000256" key="2">
    <source>
        <dbReference type="ARBA" id="ARBA00022694"/>
    </source>
</evidence>
<evidence type="ECO:0000259" key="6">
    <source>
        <dbReference type="PROSITE" id="PS50967"/>
    </source>
</evidence>
<dbReference type="NCBIfam" id="TIGR01388">
    <property type="entry name" value="rnd"/>
    <property type="match status" value="1"/>
</dbReference>
<keyword evidence="5" id="KW-0269">Exonuclease</keyword>
<dbReference type="InterPro" id="IPR006292">
    <property type="entry name" value="RNase_D"/>
</dbReference>
<dbReference type="EC" id="3.1.26.3" evidence="7"/>
<dbReference type="GO" id="GO:0033890">
    <property type="term" value="F:ribonuclease D activity"/>
    <property type="evidence" value="ECO:0007669"/>
    <property type="project" value="InterPro"/>
</dbReference>
<dbReference type="InterPro" id="IPR002562">
    <property type="entry name" value="3'-5'_exonuclease_dom"/>
</dbReference>